<evidence type="ECO:0000313" key="3">
    <source>
        <dbReference type="Proteomes" id="UP000541610"/>
    </source>
</evidence>
<keyword evidence="1" id="KW-0812">Transmembrane</keyword>
<dbReference type="AlphaFoldDB" id="A0A7J6NQ39"/>
<accession>A0A7J6NQ39</accession>
<dbReference type="EMBL" id="JABANP010000275">
    <property type="protein sequence ID" value="KAF4685161.1"/>
    <property type="molecule type" value="Genomic_DNA"/>
</dbReference>
<keyword evidence="1" id="KW-0472">Membrane</keyword>
<feature type="transmembrane region" description="Helical" evidence="1">
    <location>
        <begin position="25"/>
        <end position="42"/>
    </location>
</feature>
<sequence>MPLSQPFAPIQYHTSPNSFLHHTRVTVLTLCFCLTTMALWAASPPRRRRPLGPIKLGALNNNGIMECIAAREGDPNSPLLIFHIDRVNRGIGISTVRCGRQRYVHYPYQLRRLRFGKAGLTGAGR</sequence>
<keyword evidence="1" id="KW-1133">Transmembrane helix</keyword>
<organism evidence="2 3">
    <name type="scientific">Perkinsus olseni</name>
    <name type="common">Perkinsus atlanticus</name>
    <dbReference type="NCBI Taxonomy" id="32597"/>
    <lineage>
        <taxon>Eukaryota</taxon>
        <taxon>Sar</taxon>
        <taxon>Alveolata</taxon>
        <taxon>Perkinsozoa</taxon>
        <taxon>Perkinsea</taxon>
        <taxon>Perkinsida</taxon>
        <taxon>Perkinsidae</taxon>
        <taxon>Perkinsus</taxon>
    </lineage>
</organism>
<dbReference type="Proteomes" id="UP000541610">
    <property type="component" value="Unassembled WGS sequence"/>
</dbReference>
<proteinExistence type="predicted"/>
<evidence type="ECO:0000313" key="2">
    <source>
        <dbReference type="EMBL" id="KAF4685161.1"/>
    </source>
</evidence>
<name>A0A7J6NQ39_PEROL</name>
<protein>
    <submittedName>
        <fullName evidence="2">Uncharacterized protein</fullName>
    </submittedName>
</protein>
<comment type="caution">
    <text evidence="2">The sequence shown here is derived from an EMBL/GenBank/DDBJ whole genome shotgun (WGS) entry which is preliminary data.</text>
</comment>
<gene>
    <name evidence="2" type="ORF">FOZ60_006817</name>
</gene>
<reference evidence="2 3" key="1">
    <citation type="submission" date="2020-04" db="EMBL/GenBank/DDBJ databases">
        <title>Perkinsus olseni comparative genomics.</title>
        <authorList>
            <person name="Bogema D.R."/>
        </authorList>
    </citation>
    <scope>NUCLEOTIDE SEQUENCE [LARGE SCALE GENOMIC DNA]</scope>
    <source>
        <strain evidence="2">00978-12</strain>
    </source>
</reference>
<evidence type="ECO:0000256" key="1">
    <source>
        <dbReference type="SAM" id="Phobius"/>
    </source>
</evidence>